<dbReference type="PANTHER" id="PTHR11802:SF64">
    <property type="entry name" value="CARBOXYPEPTIDASE"/>
    <property type="match status" value="1"/>
</dbReference>
<dbReference type="Proteomes" id="UP000799421">
    <property type="component" value="Unassembled WGS sequence"/>
</dbReference>
<evidence type="ECO:0000256" key="5">
    <source>
        <dbReference type="ARBA" id="ARBA00023180"/>
    </source>
</evidence>
<keyword evidence="3 6" id="KW-0645">Protease</keyword>
<proteinExistence type="inferred from homology"/>
<dbReference type="Pfam" id="PF00450">
    <property type="entry name" value="Peptidase_S10"/>
    <property type="match status" value="1"/>
</dbReference>
<evidence type="ECO:0000256" key="2">
    <source>
        <dbReference type="ARBA" id="ARBA00022645"/>
    </source>
</evidence>
<dbReference type="Gene3D" id="3.40.50.1820">
    <property type="entry name" value="alpha/beta hydrolase"/>
    <property type="match status" value="2"/>
</dbReference>
<accession>A0A6A7BZG8</accession>
<evidence type="ECO:0000256" key="3">
    <source>
        <dbReference type="ARBA" id="ARBA00022670"/>
    </source>
</evidence>
<dbReference type="OrthoDB" id="443318at2759"/>
<evidence type="ECO:0000313" key="9">
    <source>
        <dbReference type="EMBL" id="KAF2860513.1"/>
    </source>
</evidence>
<sequence length="569" mass="63202">MIILHLCALLSLGAAQFVPPPTDLIHTKGHKYDVRYKQVTNGTCELTPGVKSFSGYVDIAPEQHMFWWFFETRHGNPRDAPLTIWINGGPGSSSMIGLFQELGPCRIDVNGEVYNNPYSWNNESNILFIDHPAQVGFSYSVPVPAYQSEAGSIVSLPNATCPSWADGCGTYSYPNLTDTVNSTLAGAVTMWETLQGFFGAFPQYTREEVILATESYGGHYGPVFNDYLVQQNTKIKSGKLPGAQIINLRAVLIGNGWYDPLINYQAYYNFTVNPGNTYDYFPFNKSIEQQMFNALYGKGNCRDMTADCYATGTDEVCSAADTFCANEVESLLDNIGRDEYDIRYLTPHPFPHSFFTDYLNKPKVQNAIGAFVNYSESSNTVYTAFQSTGDDDREDGTIEAVRRLVAQGIYVVQYYGDADYNCNWLGGQVVADKIAAPGYMNSGFVNFTDSTHTVYGQVRQSANYAFVRIYYAGHMAPFYQPVIALEMLKRAIGGRDIATGRERVHKGRHYCTVGPKESTFREGIETVTFEVLPEGATYNFTTHRPNAAGNGTAGNGRRWMGKRGPVRLG</sequence>
<dbReference type="InterPro" id="IPR018202">
    <property type="entry name" value="Ser_caboxypep_ser_AS"/>
</dbReference>
<dbReference type="PRINTS" id="PR00724">
    <property type="entry name" value="CRBOXYPTASEC"/>
</dbReference>
<keyword evidence="10" id="KW-1185">Reference proteome</keyword>
<gene>
    <name evidence="9" type="ORF">K470DRAFT_71126</name>
</gene>
<dbReference type="EC" id="3.4.16.-" evidence="6"/>
<feature type="region of interest" description="Disordered" evidence="7">
    <location>
        <begin position="543"/>
        <end position="569"/>
    </location>
</feature>
<feature type="compositionally biased region" description="Basic residues" evidence="7">
    <location>
        <begin position="559"/>
        <end position="569"/>
    </location>
</feature>
<evidence type="ECO:0000256" key="7">
    <source>
        <dbReference type="SAM" id="MobiDB-lite"/>
    </source>
</evidence>
<dbReference type="Gene3D" id="1.10.287.410">
    <property type="match status" value="1"/>
</dbReference>
<evidence type="ECO:0000256" key="4">
    <source>
        <dbReference type="ARBA" id="ARBA00022801"/>
    </source>
</evidence>
<dbReference type="InterPro" id="IPR029058">
    <property type="entry name" value="AB_hydrolase_fold"/>
</dbReference>
<evidence type="ECO:0000256" key="1">
    <source>
        <dbReference type="ARBA" id="ARBA00009431"/>
    </source>
</evidence>
<dbReference type="GO" id="GO:0004185">
    <property type="term" value="F:serine-type carboxypeptidase activity"/>
    <property type="evidence" value="ECO:0007669"/>
    <property type="project" value="UniProtKB-UniRule"/>
</dbReference>
<keyword evidence="2 6" id="KW-0121">Carboxypeptidase</keyword>
<feature type="chain" id="PRO_5025375386" description="Carboxypeptidase" evidence="8">
    <location>
        <begin position="16"/>
        <end position="569"/>
    </location>
</feature>
<organism evidence="9 10">
    <name type="scientific">Piedraia hortae CBS 480.64</name>
    <dbReference type="NCBI Taxonomy" id="1314780"/>
    <lineage>
        <taxon>Eukaryota</taxon>
        <taxon>Fungi</taxon>
        <taxon>Dikarya</taxon>
        <taxon>Ascomycota</taxon>
        <taxon>Pezizomycotina</taxon>
        <taxon>Dothideomycetes</taxon>
        <taxon>Dothideomycetidae</taxon>
        <taxon>Capnodiales</taxon>
        <taxon>Piedraiaceae</taxon>
        <taxon>Piedraia</taxon>
    </lineage>
</organism>
<dbReference type="PANTHER" id="PTHR11802">
    <property type="entry name" value="SERINE PROTEASE FAMILY S10 SERINE CARBOXYPEPTIDASE"/>
    <property type="match status" value="1"/>
</dbReference>
<dbReference type="EMBL" id="MU005981">
    <property type="protein sequence ID" value="KAF2860513.1"/>
    <property type="molecule type" value="Genomic_DNA"/>
</dbReference>
<dbReference type="PROSITE" id="PS00131">
    <property type="entry name" value="CARBOXYPEPT_SER_SER"/>
    <property type="match status" value="1"/>
</dbReference>
<dbReference type="GO" id="GO:0006508">
    <property type="term" value="P:proteolysis"/>
    <property type="evidence" value="ECO:0007669"/>
    <property type="project" value="UniProtKB-KW"/>
</dbReference>
<dbReference type="GO" id="GO:0000324">
    <property type="term" value="C:fungal-type vacuole"/>
    <property type="evidence" value="ECO:0007669"/>
    <property type="project" value="TreeGrafter"/>
</dbReference>
<name>A0A6A7BZG8_9PEZI</name>
<keyword evidence="5" id="KW-0325">Glycoprotein</keyword>
<protein>
    <recommendedName>
        <fullName evidence="6">Carboxypeptidase</fullName>
        <ecNumber evidence="6">3.4.16.-</ecNumber>
    </recommendedName>
</protein>
<feature type="signal peptide" evidence="8">
    <location>
        <begin position="1"/>
        <end position="15"/>
    </location>
</feature>
<evidence type="ECO:0000256" key="6">
    <source>
        <dbReference type="RuleBase" id="RU361156"/>
    </source>
</evidence>
<keyword evidence="8" id="KW-0732">Signal</keyword>
<comment type="similarity">
    <text evidence="1 6">Belongs to the peptidase S10 family.</text>
</comment>
<evidence type="ECO:0000313" key="10">
    <source>
        <dbReference type="Proteomes" id="UP000799421"/>
    </source>
</evidence>
<dbReference type="AlphaFoldDB" id="A0A6A7BZG8"/>
<reference evidence="9" key="1">
    <citation type="journal article" date="2020" name="Stud. Mycol.">
        <title>101 Dothideomycetes genomes: a test case for predicting lifestyles and emergence of pathogens.</title>
        <authorList>
            <person name="Haridas S."/>
            <person name="Albert R."/>
            <person name="Binder M."/>
            <person name="Bloem J."/>
            <person name="Labutti K."/>
            <person name="Salamov A."/>
            <person name="Andreopoulos B."/>
            <person name="Baker S."/>
            <person name="Barry K."/>
            <person name="Bills G."/>
            <person name="Bluhm B."/>
            <person name="Cannon C."/>
            <person name="Castanera R."/>
            <person name="Culley D."/>
            <person name="Daum C."/>
            <person name="Ezra D."/>
            <person name="Gonzalez J."/>
            <person name="Henrissat B."/>
            <person name="Kuo A."/>
            <person name="Liang C."/>
            <person name="Lipzen A."/>
            <person name="Lutzoni F."/>
            <person name="Magnuson J."/>
            <person name="Mondo S."/>
            <person name="Nolan M."/>
            <person name="Ohm R."/>
            <person name="Pangilinan J."/>
            <person name="Park H.-J."/>
            <person name="Ramirez L."/>
            <person name="Alfaro M."/>
            <person name="Sun H."/>
            <person name="Tritt A."/>
            <person name="Yoshinaga Y."/>
            <person name="Zwiers L.-H."/>
            <person name="Turgeon B."/>
            <person name="Goodwin S."/>
            <person name="Spatafora J."/>
            <person name="Crous P."/>
            <person name="Grigoriev I."/>
        </authorList>
    </citation>
    <scope>NUCLEOTIDE SEQUENCE</scope>
    <source>
        <strain evidence="9">CBS 480.64</strain>
    </source>
</reference>
<dbReference type="SUPFAM" id="SSF53474">
    <property type="entry name" value="alpha/beta-Hydrolases"/>
    <property type="match status" value="1"/>
</dbReference>
<evidence type="ECO:0000256" key="8">
    <source>
        <dbReference type="SAM" id="SignalP"/>
    </source>
</evidence>
<dbReference type="InterPro" id="IPR001563">
    <property type="entry name" value="Peptidase_S10"/>
</dbReference>
<keyword evidence="4 6" id="KW-0378">Hydrolase</keyword>